<keyword evidence="2" id="KW-1185">Reference proteome</keyword>
<gene>
    <name evidence="1" type="ORF">L3X38_025186</name>
</gene>
<dbReference type="InterPro" id="IPR043502">
    <property type="entry name" value="DNA/RNA_pol_sf"/>
</dbReference>
<protein>
    <recommendedName>
        <fullName evidence="3">Transposable element protein</fullName>
    </recommendedName>
</protein>
<dbReference type="PANTHER" id="PTHR24559">
    <property type="entry name" value="TRANSPOSON TY3-I GAG-POL POLYPROTEIN"/>
    <property type="match status" value="1"/>
</dbReference>
<comment type="caution">
    <text evidence="1">The sequence shown here is derived from an EMBL/GenBank/DDBJ whole genome shotgun (WGS) entry which is preliminary data.</text>
</comment>
<accession>A0AAD4W2D8</accession>
<dbReference type="SUPFAM" id="SSF56672">
    <property type="entry name" value="DNA/RNA polymerases"/>
    <property type="match status" value="1"/>
</dbReference>
<evidence type="ECO:0000313" key="1">
    <source>
        <dbReference type="EMBL" id="KAI5335053.1"/>
    </source>
</evidence>
<dbReference type="Gene3D" id="3.30.70.270">
    <property type="match status" value="1"/>
</dbReference>
<evidence type="ECO:0000313" key="2">
    <source>
        <dbReference type="Proteomes" id="UP001054821"/>
    </source>
</evidence>
<dbReference type="InterPro" id="IPR053134">
    <property type="entry name" value="RNA-dir_DNA_polymerase"/>
</dbReference>
<dbReference type="EMBL" id="JAJFAZ020000004">
    <property type="protein sequence ID" value="KAI5335053.1"/>
    <property type="molecule type" value="Genomic_DNA"/>
</dbReference>
<evidence type="ECO:0008006" key="3">
    <source>
        <dbReference type="Google" id="ProtNLM"/>
    </source>
</evidence>
<sequence length="104" mass="11924">MPGIHPNIICHRLHVNPASKPVTQKRCNFTPQRVAIIEAEMDKLLAACFIEELLNFMDAYSRYNQILMHEDDKAKTSFIIERVTYCYNVMPFGLKNTGATYQGS</sequence>
<reference evidence="1 2" key="1">
    <citation type="journal article" date="2022" name="G3 (Bethesda)">
        <title>Whole-genome sequence and methylome profiling of the almond [Prunus dulcis (Mill.) D.A. Webb] cultivar 'Nonpareil'.</title>
        <authorList>
            <person name="D'Amico-Willman K.M."/>
            <person name="Ouma W.Z."/>
            <person name="Meulia T."/>
            <person name="Sideli G.M."/>
            <person name="Gradziel T.M."/>
            <person name="Fresnedo-Ramirez J."/>
        </authorList>
    </citation>
    <scope>NUCLEOTIDE SEQUENCE [LARGE SCALE GENOMIC DNA]</scope>
    <source>
        <strain evidence="1">Clone GOH B32 T37-40</strain>
    </source>
</reference>
<name>A0AAD4W2D8_PRUDU</name>
<organism evidence="1 2">
    <name type="scientific">Prunus dulcis</name>
    <name type="common">Almond</name>
    <name type="synonym">Amygdalus dulcis</name>
    <dbReference type="NCBI Taxonomy" id="3755"/>
    <lineage>
        <taxon>Eukaryota</taxon>
        <taxon>Viridiplantae</taxon>
        <taxon>Streptophyta</taxon>
        <taxon>Embryophyta</taxon>
        <taxon>Tracheophyta</taxon>
        <taxon>Spermatophyta</taxon>
        <taxon>Magnoliopsida</taxon>
        <taxon>eudicotyledons</taxon>
        <taxon>Gunneridae</taxon>
        <taxon>Pentapetalae</taxon>
        <taxon>rosids</taxon>
        <taxon>fabids</taxon>
        <taxon>Rosales</taxon>
        <taxon>Rosaceae</taxon>
        <taxon>Amygdaloideae</taxon>
        <taxon>Amygdaleae</taxon>
        <taxon>Prunus</taxon>
    </lineage>
</organism>
<dbReference type="Gene3D" id="3.10.10.10">
    <property type="entry name" value="HIV Type 1 Reverse Transcriptase, subunit A, domain 1"/>
    <property type="match status" value="1"/>
</dbReference>
<dbReference type="Proteomes" id="UP001054821">
    <property type="component" value="Chromosome 4"/>
</dbReference>
<dbReference type="InterPro" id="IPR043128">
    <property type="entry name" value="Rev_trsase/Diguanyl_cyclase"/>
</dbReference>
<dbReference type="PANTHER" id="PTHR24559:SF431">
    <property type="entry name" value="RNA-DIRECTED DNA POLYMERASE HOMOLOG"/>
    <property type="match status" value="1"/>
</dbReference>
<dbReference type="AlphaFoldDB" id="A0AAD4W2D8"/>
<proteinExistence type="predicted"/>